<protein>
    <submittedName>
        <fullName evidence="1">Uncharacterized protein</fullName>
    </submittedName>
</protein>
<dbReference type="AlphaFoldDB" id="A0A7Z6UUL0"/>
<comment type="caution">
    <text evidence="1">The sequence shown here is derived from an EMBL/GenBank/DDBJ whole genome shotgun (WGS) entry which is preliminary data.</text>
</comment>
<accession>A0A7Z6UUL0</accession>
<sequence>MTPHARIHKRSEPDSLKGDSEVDRFCLVCMGV</sequence>
<gene>
    <name evidence="1" type="ORF">ALP21_200036</name>
</gene>
<dbReference type="Proteomes" id="UP000267078">
    <property type="component" value="Unassembled WGS sequence"/>
</dbReference>
<reference evidence="1 2" key="1">
    <citation type="submission" date="2018-08" db="EMBL/GenBank/DDBJ databases">
        <title>Recombination of ecologically and evolutionarily significant loci maintains genetic cohesion in the Pseudomonas syringae species complex.</title>
        <authorList>
            <person name="Dillon M."/>
            <person name="Thakur S."/>
            <person name="Almeida R.N.D."/>
            <person name="Weir B.S."/>
            <person name="Guttman D.S."/>
        </authorList>
    </citation>
    <scope>NUCLEOTIDE SEQUENCE [LARGE SCALE GENOMIC DNA]</scope>
    <source>
        <strain evidence="1 2">1449B</strain>
    </source>
</reference>
<dbReference type="EMBL" id="RBUI01000095">
    <property type="protein sequence ID" value="RMU87267.1"/>
    <property type="molecule type" value="Genomic_DNA"/>
</dbReference>
<organism evidence="1 2">
    <name type="scientific">Pseudomonas savastanoi pv. phaseolicola</name>
    <name type="common">Pseudomonas syringae pv. phaseolicola</name>
    <dbReference type="NCBI Taxonomy" id="319"/>
    <lineage>
        <taxon>Bacteria</taxon>
        <taxon>Pseudomonadati</taxon>
        <taxon>Pseudomonadota</taxon>
        <taxon>Gammaproteobacteria</taxon>
        <taxon>Pseudomonadales</taxon>
        <taxon>Pseudomonadaceae</taxon>
        <taxon>Pseudomonas</taxon>
    </lineage>
</organism>
<proteinExistence type="predicted"/>
<evidence type="ECO:0000313" key="1">
    <source>
        <dbReference type="EMBL" id="RMU87267.1"/>
    </source>
</evidence>
<evidence type="ECO:0000313" key="2">
    <source>
        <dbReference type="Proteomes" id="UP000267078"/>
    </source>
</evidence>
<name>A0A7Z6UUL0_PSESH</name>